<proteinExistence type="predicted"/>
<sequence length="116" mass="12951">MTDSDSFTSSTPLADRVEVVGGEYDVRLVFHTEYVLEGVVAGHYDNDAVEVAETLALHGRHSNPADRDPVHSEVERTRDVFEDDVAAERIDWVDGPTAPSESTFWDDTAHFQETDQ</sequence>
<name>A0A6B0GUF6_9EURY</name>
<comment type="caution">
    <text evidence="2">The sequence shown here is derived from an EMBL/GenBank/DDBJ whole genome shotgun (WGS) entry which is preliminary data.</text>
</comment>
<organism evidence="2 3">
    <name type="scientific">Halomarina oriensis</name>
    <dbReference type="NCBI Taxonomy" id="671145"/>
    <lineage>
        <taxon>Archaea</taxon>
        <taxon>Methanobacteriati</taxon>
        <taxon>Methanobacteriota</taxon>
        <taxon>Stenosarchaea group</taxon>
        <taxon>Halobacteria</taxon>
        <taxon>Halobacteriales</taxon>
        <taxon>Natronomonadaceae</taxon>
        <taxon>Halomarina</taxon>
    </lineage>
</organism>
<feature type="compositionally biased region" description="Basic and acidic residues" evidence="1">
    <location>
        <begin position="107"/>
        <end position="116"/>
    </location>
</feature>
<evidence type="ECO:0000313" key="3">
    <source>
        <dbReference type="Proteomes" id="UP000451471"/>
    </source>
</evidence>
<protein>
    <submittedName>
        <fullName evidence="2">Uncharacterized protein</fullName>
    </submittedName>
</protein>
<accession>A0A6B0GUF6</accession>
<dbReference type="EMBL" id="WSZK01000033">
    <property type="protein sequence ID" value="MWG36223.1"/>
    <property type="molecule type" value="Genomic_DNA"/>
</dbReference>
<gene>
    <name evidence="2" type="ORF">GQS65_17335</name>
</gene>
<evidence type="ECO:0000256" key="1">
    <source>
        <dbReference type="SAM" id="MobiDB-lite"/>
    </source>
</evidence>
<evidence type="ECO:0000313" key="2">
    <source>
        <dbReference type="EMBL" id="MWG36223.1"/>
    </source>
</evidence>
<dbReference type="AlphaFoldDB" id="A0A6B0GUF6"/>
<reference evidence="2 3" key="1">
    <citation type="submission" date="2019-12" db="EMBL/GenBank/DDBJ databases">
        <title>Halocatena pleomorpha gen. nov. sp. nov., an extremely halophilic archaeon of family Halobacteriaceae isolated from saltpan soil.</title>
        <authorList>
            <person name="Pal Y."/>
            <person name="Verma A."/>
            <person name="Krishnamurthi S."/>
            <person name="Kumar P."/>
        </authorList>
    </citation>
    <scope>NUCLEOTIDE SEQUENCE [LARGE SCALE GENOMIC DNA]</scope>
    <source>
        <strain evidence="2 3">JCM 16495</strain>
    </source>
</reference>
<keyword evidence="3" id="KW-1185">Reference proteome</keyword>
<feature type="region of interest" description="Disordered" evidence="1">
    <location>
        <begin position="95"/>
        <end position="116"/>
    </location>
</feature>
<dbReference type="RefSeq" id="WP_158205887.1">
    <property type="nucleotide sequence ID" value="NZ_WSZK01000033.1"/>
</dbReference>
<dbReference type="Proteomes" id="UP000451471">
    <property type="component" value="Unassembled WGS sequence"/>
</dbReference>
<dbReference type="OrthoDB" id="275438at2157"/>